<dbReference type="RefSeq" id="WP_147826507.1">
    <property type="nucleotide sequence ID" value="NZ_BAAARG010000004.1"/>
</dbReference>
<feature type="coiled-coil region" evidence="1">
    <location>
        <begin position="156"/>
        <end position="183"/>
    </location>
</feature>
<keyword evidence="1" id="KW-0175">Coiled coil</keyword>
<reference evidence="3 4" key="1">
    <citation type="submission" date="2019-08" db="EMBL/GenBank/DDBJ databases">
        <authorList>
            <person name="Dong K."/>
        </authorList>
    </citation>
    <scope>NUCLEOTIDE SEQUENCE [LARGE SCALE GENOMIC DNA]</scope>
    <source>
        <strain evidence="3 4">M4-8</strain>
    </source>
</reference>
<evidence type="ECO:0000313" key="4">
    <source>
        <dbReference type="Proteomes" id="UP000321196"/>
    </source>
</evidence>
<dbReference type="Proteomes" id="UP000321196">
    <property type="component" value="Unassembled WGS sequence"/>
</dbReference>
<accession>A0A5C8HJX1</accession>
<name>A0A5C8HJX1_9MICO</name>
<gene>
    <name evidence="3" type="ORF">FVP60_11850</name>
</gene>
<dbReference type="OrthoDB" id="4976927at2"/>
<protein>
    <submittedName>
        <fullName evidence="3">Uncharacterized protein</fullName>
    </submittedName>
</protein>
<keyword evidence="2" id="KW-1133">Transmembrane helix</keyword>
<evidence type="ECO:0000256" key="2">
    <source>
        <dbReference type="SAM" id="Phobius"/>
    </source>
</evidence>
<evidence type="ECO:0000313" key="3">
    <source>
        <dbReference type="EMBL" id="TXK02982.1"/>
    </source>
</evidence>
<sequence length="402" mass="42702">MTDPQYPGSAPPPPWYYAAVPPPPPPKKRRKATAWVTLSVTALLVAGGVAGFVMWQNATKAQYDAAVADLDEARDNVVAASTAATDVIEYGGEQQLAADTIQTQSVDGLFDAARYDDFTVSITTLDTVLAAAPAEILPPSEPADLPAMPWERAQTAEQIEALADETRDDLDDYAQEIETVAEATTAVNTAAADLFGSAADTAQALLDENISAENPTKVAFQRAADDVAQLDELDDSTASVVTVYVDAAAALAASQQAELDEKRGPLLADRLEVEQFARDLAPGLMLDFDWAPIVAGAGDGLSVGGTTHWWMDPGYATITLSDSVAELWGSRYDDMVRALVAHEIGHALTIRCGDLYDWSTQESIEQWATAWAIVQGYTGEGNGVSVYGEPPQSMIDAARGCS</sequence>
<dbReference type="AlphaFoldDB" id="A0A5C8HJX1"/>
<organism evidence="3 4">
    <name type="scientific">Microbacterium mitrae</name>
    <dbReference type="NCBI Taxonomy" id="664640"/>
    <lineage>
        <taxon>Bacteria</taxon>
        <taxon>Bacillati</taxon>
        <taxon>Actinomycetota</taxon>
        <taxon>Actinomycetes</taxon>
        <taxon>Micrococcales</taxon>
        <taxon>Microbacteriaceae</taxon>
        <taxon>Microbacterium</taxon>
    </lineage>
</organism>
<proteinExistence type="predicted"/>
<keyword evidence="2" id="KW-0812">Transmembrane</keyword>
<keyword evidence="4" id="KW-1185">Reference proteome</keyword>
<evidence type="ECO:0000256" key="1">
    <source>
        <dbReference type="SAM" id="Coils"/>
    </source>
</evidence>
<feature type="transmembrane region" description="Helical" evidence="2">
    <location>
        <begin position="34"/>
        <end position="55"/>
    </location>
</feature>
<keyword evidence="2" id="KW-0472">Membrane</keyword>
<comment type="caution">
    <text evidence="3">The sequence shown here is derived from an EMBL/GenBank/DDBJ whole genome shotgun (WGS) entry which is preliminary data.</text>
</comment>
<dbReference type="EMBL" id="VRSW01000005">
    <property type="protein sequence ID" value="TXK02982.1"/>
    <property type="molecule type" value="Genomic_DNA"/>
</dbReference>